<sequence length="395" mass="42057">MPTDPTLSPELADLQERTRRFVDDVVIPMEARDDSAGAHGPSEAFKTELQDAAKAAGLFVPHLPADLGGLGLDMRGQAIVFEEAGRSLLGPLALNCAAPDEGNMAMMEKIATPEQRDRFLAPLAAGDVRSCFAMTERAPGAGSDPSMLQTTAERVDGGWAINGEKWFITGGVGAAFAIVMAKTEGGATMFLVDTDAAGFRVEEAIDTIDRISPGGHARLTLTDCVVPDDQVLGAAGQGFKYAQVRLAPARLTHCMRWLGLGRRSLEIALDRASTRQAFGERLADLGLAQRLIADAVIDIETSRAIIQRTAAVLDAGVDGGLASSIAKVHCSEAAFRIIDSAVQLCGSDGITVEPLGRYMAEVRPFRIYDGSNETHRWSIARRTVRARERAVGVSA</sequence>
<dbReference type="GO" id="GO:0003995">
    <property type="term" value="F:acyl-CoA dehydrogenase activity"/>
    <property type="evidence" value="ECO:0007669"/>
    <property type="project" value="TreeGrafter"/>
</dbReference>
<dbReference type="InterPro" id="IPR006091">
    <property type="entry name" value="Acyl-CoA_Oxase/DH_mid-dom"/>
</dbReference>
<dbReference type="SUPFAM" id="SSF47203">
    <property type="entry name" value="Acyl-CoA dehydrogenase C-terminal domain-like"/>
    <property type="match status" value="1"/>
</dbReference>
<dbReference type="InterPro" id="IPR036250">
    <property type="entry name" value="AcylCo_DH-like_C"/>
</dbReference>
<feature type="domain" description="Acyl-CoA dehydrogenase/oxidase N-terminal" evidence="10">
    <location>
        <begin position="9"/>
        <end position="127"/>
    </location>
</feature>
<dbReference type="PANTHER" id="PTHR48083">
    <property type="entry name" value="MEDIUM-CHAIN SPECIFIC ACYL-COA DEHYDROGENASE, MITOCHONDRIAL-RELATED"/>
    <property type="match status" value="1"/>
</dbReference>
<comment type="cofactor">
    <cofactor evidence="1 7">
        <name>FAD</name>
        <dbReference type="ChEBI" id="CHEBI:57692"/>
    </cofactor>
</comment>
<keyword evidence="5 7" id="KW-0274">FAD</keyword>
<dbReference type="SUPFAM" id="SSF56645">
    <property type="entry name" value="Acyl-CoA dehydrogenase NM domain-like"/>
    <property type="match status" value="1"/>
</dbReference>
<dbReference type="GO" id="GO:0033734">
    <property type="term" value="F:(R)-benzylsuccinyl-CoA dehydrogenase activity"/>
    <property type="evidence" value="ECO:0007669"/>
    <property type="project" value="UniProtKB-EC"/>
</dbReference>
<dbReference type="GO" id="GO:0050660">
    <property type="term" value="F:flavin adenine dinucleotide binding"/>
    <property type="evidence" value="ECO:0007669"/>
    <property type="project" value="InterPro"/>
</dbReference>
<dbReference type="Pfam" id="PF00441">
    <property type="entry name" value="Acyl-CoA_dh_1"/>
    <property type="match status" value="1"/>
</dbReference>
<dbReference type="GO" id="GO:0005737">
    <property type="term" value="C:cytoplasm"/>
    <property type="evidence" value="ECO:0007669"/>
    <property type="project" value="TreeGrafter"/>
</dbReference>
<evidence type="ECO:0000259" key="8">
    <source>
        <dbReference type="Pfam" id="PF00441"/>
    </source>
</evidence>
<evidence type="ECO:0000259" key="9">
    <source>
        <dbReference type="Pfam" id="PF02770"/>
    </source>
</evidence>
<dbReference type="KEGG" id="parq:DSM112329_01209"/>
<name>A0AAU7AS95_9ACTN</name>
<feature type="domain" description="Acyl-CoA oxidase/dehydrogenase middle" evidence="9">
    <location>
        <begin position="131"/>
        <end position="204"/>
    </location>
</feature>
<dbReference type="Gene3D" id="1.20.140.10">
    <property type="entry name" value="Butyryl-CoA Dehydrogenase, subunit A, domain 3"/>
    <property type="match status" value="1"/>
</dbReference>
<evidence type="ECO:0000256" key="2">
    <source>
        <dbReference type="ARBA" id="ARBA00009347"/>
    </source>
</evidence>
<dbReference type="Pfam" id="PF02770">
    <property type="entry name" value="Acyl-CoA_dh_M"/>
    <property type="match status" value="1"/>
</dbReference>
<evidence type="ECO:0000256" key="4">
    <source>
        <dbReference type="ARBA" id="ARBA00022630"/>
    </source>
</evidence>
<evidence type="ECO:0000313" key="11">
    <source>
        <dbReference type="EMBL" id="XAY04376.1"/>
    </source>
</evidence>
<dbReference type="EMBL" id="CP114014">
    <property type="protein sequence ID" value="XAY04376.1"/>
    <property type="molecule type" value="Genomic_DNA"/>
</dbReference>
<evidence type="ECO:0000256" key="6">
    <source>
        <dbReference type="ARBA" id="ARBA00023002"/>
    </source>
</evidence>
<dbReference type="InterPro" id="IPR046373">
    <property type="entry name" value="Acyl-CoA_Oxase/DH_mid-dom_sf"/>
</dbReference>
<dbReference type="InterPro" id="IPR037069">
    <property type="entry name" value="AcylCoA_DH/ox_N_sf"/>
</dbReference>
<organism evidence="11">
    <name type="scientific">Paraconexibacter sp. AEG42_29</name>
    <dbReference type="NCBI Taxonomy" id="2997339"/>
    <lineage>
        <taxon>Bacteria</taxon>
        <taxon>Bacillati</taxon>
        <taxon>Actinomycetota</taxon>
        <taxon>Thermoleophilia</taxon>
        <taxon>Solirubrobacterales</taxon>
        <taxon>Paraconexibacteraceae</taxon>
        <taxon>Paraconexibacter</taxon>
    </lineage>
</organism>
<evidence type="ECO:0000256" key="1">
    <source>
        <dbReference type="ARBA" id="ARBA00001974"/>
    </source>
</evidence>
<dbReference type="InterPro" id="IPR013786">
    <property type="entry name" value="AcylCoA_DH/ox_N"/>
</dbReference>
<feature type="domain" description="Acyl-CoA dehydrogenase/oxidase C-terminal" evidence="8">
    <location>
        <begin position="236"/>
        <end position="382"/>
    </location>
</feature>
<dbReference type="InterPro" id="IPR009075">
    <property type="entry name" value="AcylCo_DH/oxidase_C"/>
</dbReference>
<comment type="subunit">
    <text evidence="3">Homodimer.</text>
</comment>
<dbReference type="InterPro" id="IPR050741">
    <property type="entry name" value="Acyl-CoA_dehydrogenase"/>
</dbReference>
<dbReference type="PANTHER" id="PTHR48083:SF13">
    <property type="entry name" value="ACYL-COA DEHYDROGENASE FAMILY MEMBER 11"/>
    <property type="match status" value="1"/>
</dbReference>
<dbReference type="GO" id="GO:0033539">
    <property type="term" value="P:fatty acid beta-oxidation using acyl-CoA dehydrogenase"/>
    <property type="evidence" value="ECO:0007669"/>
    <property type="project" value="TreeGrafter"/>
</dbReference>
<dbReference type="Gene3D" id="1.10.540.10">
    <property type="entry name" value="Acyl-CoA dehydrogenase/oxidase, N-terminal domain"/>
    <property type="match status" value="1"/>
</dbReference>
<evidence type="ECO:0000256" key="3">
    <source>
        <dbReference type="ARBA" id="ARBA00011738"/>
    </source>
</evidence>
<dbReference type="EC" id="1.3.8.3" evidence="11"/>
<gene>
    <name evidence="11" type="primary">bbsG_1</name>
    <name evidence="11" type="ORF">DSM112329_01209</name>
</gene>
<dbReference type="InterPro" id="IPR009100">
    <property type="entry name" value="AcylCoA_DH/oxidase_NM_dom_sf"/>
</dbReference>
<keyword evidence="4 7" id="KW-0285">Flavoprotein</keyword>
<reference evidence="11" key="1">
    <citation type="submission" date="2022-12" db="EMBL/GenBank/DDBJ databases">
        <title>Paraconexibacter alkalitolerans sp. nov. and Baekduia alba sp. nov., isolated from soil and emended description of the genera Paraconexibacter (Chun et al., 2020) and Baekduia (An et al., 2020).</title>
        <authorList>
            <person name="Vieira S."/>
            <person name="Huber K.J."/>
            <person name="Geppert A."/>
            <person name="Wolf J."/>
            <person name="Neumann-Schaal M."/>
            <person name="Muesken M."/>
            <person name="Overmann J."/>
        </authorList>
    </citation>
    <scope>NUCLEOTIDE SEQUENCE</scope>
    <source>
        <strain evidence="11">AEG42_29</strain>
    </source>
</reference>
<comment type="similarity">
    <text evidence="2 7">Belongs to the acyl-CoA dehydrogenase family.</text>
</comment>
<dbReference type="Gene3D" id="2.40.110.10">
    <property type="entry name" value="Butyryl-CoA Dehydrogenase, subunit A, domain 2"/>
    <property type="match status" value="1"/>
</dbReference>
<keyword evidence="6 7" id="KW-0560">Oxidoreductase</keyword>
<dbReference type="AlphaFoldDB" id="A0AAU7AS95"/>
<evidence type="ECO:0000256" key="7">
    <source>
        <dbReference type="RuleBase" id="RU362125"/>
    </source>
</evidence>
<evidence type="ECO:0000259" key="10">
    <source>
        <dbReference type="Pfam" id="PF02771"/>
    </source>
</evidence>
<proteinExistence type="inferred from homology"/>
<protein>
    <submittedName>
        <fullName evidence="11">(R)-benzylsuccinyl-CoA dehydrogenase</fullName>
        <ecNumber evidence="11">1.3.8.3</ecNumber>
    </submittedName>
</protein>
<accession>A0AAU7AS95</accession>
<dbReference type="RefSeq" id="WP_354700916.1">
    <property type="nucleotide sequence ID" value="NZ_CP114014.1"/>
</dbReference>
<dbReference type="Pfam" id="PF02771">
    <property type="entry name" value="Acyl-CoA_dh_N"/>
    <property type="match status" value="1"/>
</dbReference>
<evidence type="ECO:0000256" key="5">
    <source>
        <dbReference type="ARBA" id="ARBA00022827"/>
    </source>
</evidence>